<dbReference type="SUPFAM" id="SSF54736">
    <property type="entry name" value="ClpS-like"/>
    <property type="match status" value="1"/>
</dbReference>
<feature type="domain" description="Adaptor protein ClpS core" evidence="2">
    <location>
        <begin position="34"/>
        <end position="105"/>
    </location>
</feature>
<sequence length="112" mass="13038">MESSRFRSIYGGDQIVVKIKSKIEEEINAIFSSDRPWVAIVWDDPVNLMDYVTYVFMELFSYSRERATELMMKVHTEGKAVVSEGTREEMEHDVARLHEYGLWATLQRGDQG</sequence>
<dbReference type="Proteomes" id="UP000217221">
    <property type="component" value="Chromosome"/>
</dbReference>
<gene>
    <name evidence="1" type="primary">clpS</name>
    <name evidence="3" type="ORF">PHILAsVB114_05935</name>
</gene>
<dbReference type="Pfam" id="PF02617">
    <property type="entry name" value="ClpS"/>
    <property type="match status" value="1"/>
</dbReference>
<proteinExistence type="inferred from homology"/>
<dbReference type="NCBIfam" id="NF000668">
    <property type="entry name" value="PRK00033.1-1"/>
    <property type="match status" value="1"/>
</dbReference>
<evidence type="ECO:0000259" key="2">
    <source>
        <dbReference type="Pfam" id="PF02617"/>
    </source>
</evidence>
<name>A0A249LGV1_9ACTN</name>
<dbReference type="InterPro" id="IPR022935">
    <property type="entry name" value="ClpS"/>
</dbReference>
<reference evidence="3 4" key="1">
    <citation type="submission" date="2016-07" db="EMBL/GenBank/DDBJ databases">
        <title>High microdiversification within the ubiquitous acI lineage of Actinobacteria.</title>
        <authorList>
            <person name="Neuenschwander S.M."/>
            <person name="Salcher M."/>
            <person name="Ghai R."/>
            <person name="Pernthaler J."/>
        </authorList>
    </citation>
    <scope>NUCLEOTIDE SEQUENCE [LARGE SCALE GENOMIC DNA]</scope>
    <source>
        <strain evidence="3">MMS-VB-114</strain>
    </source>
</reference>
<dbReference type="KEGG" id="plim:PHILAsVB114_05935"/>
<dbReference type="HAMAP" id="MF_00302">
    <property type="entry name" value="ClpS"/>
    <property type="match status" value="1"/>
</dbReference>
<keyword evidence="4" id="KW-1185">Reference proteome</keyword>
<organism evidence="3 4">
    <name type="scientific">Candidatus Planktophila limnetica</name>
    <dbReference type="NCBI Taxonomy" id="573600"/>
    <lineage>
        <taxon>Bacteria</taxon>
        <taxon>Bacillati</taxon>
        <taxon>Actinomycetota</taxon>
        <taxon>Actinomycetes</taxon>
        <taxon>Candidatus Nanopelagicales</taxon>
        <taxon>Candidatus Nanopelagicaceae</taxon>
        <taxon>Candidatus Planktophila</taxon>
    </lineage>
</organism>
<evidence type="ECO:0000313" key="4">
    <source>
        <dbReference type="Proteomes" id="UP000217221"/>
    </source>
</evidence>
<accession>A0A249LGV1</accession>
<comment type="function">
    <text evidence="1">Involved in the modulation of the specificity of the ClpAP-mediated ATP-dependent protein degradation.</text>
</comment>
<dbReference type="AlphaFoldDB" id="A0A249LGV1"/>
<dbReference type="PANTHER" id="PTHR33473">
    <property type="entry name" value="ATP-DEPENDENT CLP PROTEASE ADAPTER PROTEIN CLPS1, CHLOROPLASTIC"/>
    <property type="match status" value="1"/>
</dbReference>
<protein>
    <recommendedName>
        <fullName evidence="1">ATP-dependent Clp protease adapter protein ClpS</fullName>
    </recommendedName>
</protein>
<dbReference type="EMBL" id="CP016782">
    <property type="protein sequence ID" value="ASY28146.1"/>
    <property type="molecule type" value="Genomic_DNA"/>
</dbReference>
<dbReference type="PANTHER" id="PTHR33473:SF19">
    <property type="entry name" value="ATP-DEPENDENT CLP PROTEASE ADAPTER PROTEIN CLPS"/>
    <property type="match status" value="1"/>
</dbReference>
<evidence type="ECO:0000256" key="1">
    <source>
        <dbReference type="HAMAP-Rule" id="MF_00302"/>
    </source>
</evidence>
<dbReference type="InterPro" id="IPR003769">
    <property type="entry name" value="ClpS_core"/>
</dbReference>
<dbReference type="GO" id="GO:0008233">
    <property type="term" value="F:peptidase activity"/>
    <property type="evidence" value="ECO:0007669"/>
    <property type="project" value="UniProtKB-KW"/>
</dbReference>
<dbReference type="GO" id="GO:0006508">
    <property type="term" value="P:proteolysis"/>
    <property type="evidence" value="ECO:0007669"/>
    <property type="project" value="UniProtKB-UniRule"/>
</dbReference>
<comment type="similarity">
    <text evidence="1">Belongs to the ClpS family.</text>
</comment>
<dbReference type="GO" id="GO:0030163">
    <property type="term" value="P:protein catabolic process"/>
    <property type="evidence" value="ECO:0007669"/>
    <property type="project" value="InterPro"/>
</dbReference>
<dbReference type="Gene3D" id="3.30.1390.10">
    <property type="match status" value="1"/>
</dbReference>
<keyword evidence="3" id="KW-0378">Hydrolase</keyword>
<comment type="subunit">
    <text evidence="1">Binds to the N-terminal domain of the chaperone ClpA.</text>
</comment>
<keyword evidence="3" id="KW-0645">Protease</keyword>
<evidence type="ECO:0000313" key="3">
    <source>
        <dbReference type="EMBL" id="ASY28146.1"/>
    </source>
</evidence>
<dbReference type="InterPro" id="IPR014719">
    <property type="entry name" value="Ribosomal_bL12_C/ClpS-like"/>
</dbReference>